<accession>A0ABV4D199</accession>
<name>A0ABV4D199_9LACT</name>
<keyword evidence="2" id="KW-1185">Reference proteome</keyword>
<evidence type="ECO:0000313" key="2">
    <source>
        <dbReference type="Proteomes" id="UP001565283"/>
    </source>
</evidence>
<dbReference type="EMBL" id="JBCLSH010000008">
    <property type="protein sequence ID" value="MEY8443322.1"/>
    <property type="molecule type" value="Genomic_DNA"/>
</dbReference>
<proteinExistence type="predicted"/>
<gene>
    <name evidence="1" type="ORF">AALA52_03560</name>
</gene>
<comment type="caution">
    <text evidence="1">The sequence shown here is derived from an EMBL/GenBank/DDBJ whole genome shotgun (WGS) entry which is preliminary data.</text>
</comment>
<sequence length="58" mass="6583">MDKKESKMLVTGVFLNGTLEVSSDEVEDNEKVQKLFQEYQPAYRVLAAINKEMGYGNP</sequence>
<dbReference type="RefSeq" id="WP_369948038.1">
    <property type="nucleotide sequence ID" value="NZ_JBCLSH010000008.1"/>
</dbReference>
<evidence type="ECO:0000313" key="1">
    <source>
        <dbReference type="EMBL" id="MEY8443322.1"/>
    </source>
</evidence>
<reference evidence="1 2" key="1">
    <citation type="submission" date="2024-03" db="EMBL/GenBank/DDBJ databases">
        <title>Mouse gut bacterial collection (mGBC) of GemPharmatech.</title>
        <authorList>
            <person name="He Y."/>
            <person name="Dong L."/>
            <person name="Wu D."/>
            <person name="Gao X."/>
            <person name="Lin Z."/>
        </authorList>
    </citation>
    <scope>NUCLEOTIDE SEQUENCE [LARGE SCALE GENOMIC DNA]</scope>
    <source>
        <strain evidence="1 2">61-15</strain>
    </source>
</reference>
<protein>
    <recommendedName>
        <fullName evidence="3">Phage protein</fullName>
    </recommendedName>
</protein>
<dbReference type="Proteomes" id="UP001565283">
    <property type="component" value="Unassembled WGS sequence"/>
</dbReference>
<evidence type="ECO:0008006" key="3">
    <source>
        <dbReference type="Google" id="ProtNLM"/>
    </source>
</evidence>
<organism evidence="1 2">
    <name type="scientific">Lactococcus ileimucosae</name>
    <dbReference type="NCBI Taxonomy" id="2941329"/>
    <lineage>
        <taxon>Bacteria</taxon>
        <taxon>Bacillati</taxon>
        <taxon>Bacillota</taxon>
        <taxon>Bacilli</taxon>
        <taxon>Lactobacillales</taxon>
        <taxon>Streptococcaceae</taxon>
        <taxon>Lactococcus</taxon>
    </lineage>
</organism>